<reference evidence="1" key="1">
    <citation type="submission" date="2018-08" db="EMBL/GenBank/DDBJ databases">
        <title>Oryza glaberrima genomic DNA, chromosome 11, BAC clone:Ogla0117M13.</title>
        <authorList>
            <person name="Wu J."/>
            <person name="Kanamori H."/>
        </authorList>
    </citation>
    <scope>NUCLEOTIDE SEQUENCE</scope>
    <source>
        <strain evidence="1">IRGC104038</strain>
    </source>
</reference>
<sequence>MAAASCAPEKTASSQATFDLLLLTATTSSLEGEKWRRQLRERRWGAKRGFDGDEEDKVCESFERRCAHSFNLATKWGFGGGNKETDRKMLLIHGSIGVKDLYVGPLRLVSEAICCYAWTIGIGGLGRVMR</sequence>
<dbReference type="AlphaFoldDB" id="A0A679BCW1"/>
<dbReference type="EMBL" id="AP018865">
    <property type="protein sequence ID" value="BBF89602.1"/>
    <property type="molecule type" value="Genomic_DNA"/>
</dbReference>
<name>A0A679BCW1_ORYGL</name>
<gene>
    <name evidence="1" type="primary">Ogla0117M13.22</name>
</gene>
<evidence type="ECO:0000313" key="1">
    <source>
        <dbReference type="EMBL" id="BBF89602.1"/>
    </source>
</evidence>
<proteinExistence type="predicted"/>
<accession>A0A679BCW1</accession>
<organism evidence="1">
    <name type="scientific">Oryza glaberrima</name>
    <name type="common">African rice</name>
    <dbReference type="NCBI Taxonomy" id="4538"/>
    <lineage>
        <taxon>Eukaryota</taxon>
        <taxon>Viridiplantae</taxon>
        <taxon>Streptophyta</taxon>
        <taxon>Embryophyta</taxon>
        <taxon>Tracheophyta</taxon>
        <taxon>Spermatophyta</taxon>
        <taxon>Magnoliopsida</taxon>
        <taxon>Liliopsida</taxon>
        <taxon>Poales</taxon>
        <taxon>Poaceae</taxon>
        <taxon>BOP clade</taxon>
        <taxon>Oryzoideae</taxon>
        <taxon>Oryzeae</taxon>
        <taxon>Oryzinae</taxon>
        <taxon>Oryza</taxon>
    </lineage>
</organism>
<protein>
    <submittedName>
        <fullName evidence="1">Uncharacterized protein</fullName>
    </submittedName>
</protein>